<dbReference type="AlphaFoldDB" id="A0A1M5AY88"/>
<dbReference type="SUPFAM" id="SSF47413">
    <property type="entry name" value="lambda repressor-like DNA-binding domains"/>
    <property type="match status" value="1"/>
</dbReference>
<dbReference type="SMART" id="SM00530">
    <property type="entry name" value="HTH_XRE"/>
    <property type="match status" value="1"/>
</dbReference>
<evidence type="ECO:0000313" key="3">
    <source>
        <dbReference type="Proteomes" id="UP000184476"/>
    </source>
</evidence>
<gene>
    <name evidence="2" type="ORF">SAMN05444392_11675</name>
</gene>
<dbReference type="GO" id="GO:0003677">
    <property type="term" value="F:DNA binding"/>
    <property type="evidence" value="ECO:0007669"/>
    <property type="project" value="InterPro"/>
</dbReference>
<protein>
    <submittedName>
        <fullName evidence="2">Helix-turn-helix</fullName>
    </submittedName>
</protein>
<feature type="domain" description="HTH cro/C1-type" evidence="1">
    <location>
        <begin position="8"/>
        <end position="64"/>
    </location>
</feature>
<proteinExistence type="predicted"/>
<dbReference type="Gene3D" id="1.10.260.40">
    <property type="entry name" value="lambda repressor-like DNA-binding domains"/>
    <property type="match status" value="1"/>
</dbReference>
<keyword evidence="3" id="KW-1185">Reference proteome</keyword>
<dbReference type="Proteomes" id="UP000184476">
    <property type="component" value="Unassembled WGS sequence"/>
</dbReference>
<name>A0A1M5AY88_9BACL</name>
<dbReference type="EMBL" id="FQVL01000016">
    <property type="protein sequence ID" value="SHF35234.1"/>
    <property type="molecule type" value="Genomic_DNA"/>
</dbReference>
<dbReference type="STRING" id="112248.SAMN05444392_11675"/>
<dbReference type="InterPro" id="IPR001387">
    <property type="entry name" value="Cro/C1-type_HTH"/>
</dbReference>
<organism evidence="2 3">
    <name type="scientific">Seinonella peptonophila</name>
    <dbReference type="NCBI Taxonomy" id="112248"/>
    <lineage>
        <taxon>Bacteria</taxon>
        <taxon>Bacillati</taxon>
        <taxon>Bacillota</taxon>
        <taxon>Bacilli</taxon>
        <taxon>Bacillales</taxon>
        <taxon>Thermoactinomycetaceae</taxon>
        <taxon>Seinonella</taxon>
    </lineage>
</organism>
<accession>A0A1M5AY88</accession>
<evidence type="ECO:0000259" key="1">
    <source>
        <dbReference type="PROSITE" id="PS50943"/>
    </source>
</evidence>
<dbReference type="PROSITE" id="PS50943">
    <property type="entry name" value="HTH_CROC1"/>
    <property type="match status" value="1"/>
</dbReference>
<dbReference type="Pfam" id="PF01381">
    <property type="entry name" value="HTH_3"/>
    <property type="match status" value="1"/>
</dbReference>
<dbReference type="CDD" id="cd00093">
    <property type="entry name" value="HTH_XRE"/>
    <property type="match status" value="1"/>
</dbReference>
<evidence type="ECO:0000313" key="2">
    <source>
        <dbReference type="EMBL" id="SHF35234.1"/>
    </source>
</evidence>
<dbReference type="RefSeq" id="WP_073157783.1">
    <property type="nucleotide sequence ID" value="NZ_FQVL01000016.1"/>
</dbReference>
<reference evidence="2 3" key="1">
    <citation type="submission" date="2016-11" db="EMBL/GenBank/DDBJ databases">
        <authorList>
            <person name="Jaros S."/>
            <person name="Januszkiewicz K."/>
            <person name="Wedrychowicz H."/>
        </authorList>
    </citation>
    <scope>NUCLEOTIDE SEQUENCE [LARGE SCALE GENOMIC DNA]</scope>
    <source>
        <strain evidence="2 3">DSM 44666</strain>
    </source>
</reference>
<sequence>MNKLGLFLQKKIKELGWTQSRFAKKAGVSTSLVSRTISGAKDAPPKAEFVKKMAAALNEPDSKLLRLAGYLTDSNDIAIQISESRPSYLSSNSETNPIDVSNTPLEDLDPDLVQKFVEVIRDDPYQMLFFDDILSASKEEREMIVRDWIKIRKQYKQGS</sequence>
<dbReference type="InterPro" id="IPR010982">
    <property type="entry name" value="Lambda_DNA-bd_dom_sf"/>
</dbReference>